<dbReference type="InterPro" id="IPR004006">
    <property type="entry name" value="DhaK_dom"/>
</dbReference>
<dbReference type="InterPro" id="IPR050861">
    <property type="entry name" value="Dihydroxyacetone_Kinase"/>
</dbReference>
<dbReference type="EC" id="2.7.1.121" evidence="2"/>
<evidence type="ECO:0000259" key="1">
    <source>
        <dbReference type="PROSITE" id="PS51481"/>
    </source>
</evidence>
<dbReference type="InterPro" id="IPR012736">
    <property type="entry name" value="DhaK_1"/>
</dbReference>
<sequence>MKKIINQPDDVVSQMLDGMVKAHPESYERLEGTTVLVRKNLSDNKVGIVSGGGSGHEPAHAGFVGEGMLDAAVSGEVFTSPTPDQMLEAIKAVDQGAGVLLITKNYTGDVMNFEMAAEMAEDEGISVEQVIVNDDVAVEDSTHTTGRRGVAGTIFVHKIAGAAAQEGKTLKEVKALADEVVQNVRSMGVALHPAQVPGSGNPGFDIKENEMELGIGIHGEPGMETIGLISADELAERLVEEVLPELKLKQGDETAVIVNGMGATPLMELYILNNRIHDLLREKGIKSELTLVGNYMTALEMAGASLTVLKLTNVRKKYVTNPCQTIAWTIND</sequence>
<dbReference type="GO" id="GO:0047324">
    <property type="term" value="F:phosphoenolpyruvate-glycerone phosphotransferase activity"/>
    <property type="evidence" value="ECO:0007669"/>
    <property type="project" value="UniProtKB-EC"/>
</dbReference>
<dbReference type="PANTHER" id="PTHR28629:SF4">
    <property type="entry name" value="TRIOKINASE_FMN CYCLASE"/>
    <property type="match status" value="1"/>
</dbReference>
<comment type="caution">
    <text evidence="2">The sequence shown here is derived from an EMBL/GenBank/DDBJ whole genome shotgun (WGS) entry which is preliminary data.</text>
</comment>
<dbReference type="Gene3D" id="3.40.50.10440">
    <property type="entry name" value="Dihydroxyacetone kinase, domain 1"/>
    <property type="match status" value="1"/>
</dbReference>
<dbReference type="PROSITE" id="PS51481">
    <property type="entry name" value="DHAK"/>
    <property type="match status" value="1"/>
</dbReference>
<organism evidence="2 3">
    <name type="scientific">Guptibacillus hwajinpoensis</name>
    <dbReference type="NCBI Taxonomy" id="208199"/>
    <lineage>
        <taxon>Bacteria</taxon>
        <taxon>Bacillati</taxon>
        <taxon>Bacillota</taxon>
        <taxon>Bacilli</taxon>
        <taxon>Bacillales</taxon>
        <taxon>Guptibacillaceae</taxon>
        <taxon>Guptibacillus</taxon>
    </lineage>
</organism>
<dbReference type="NCBIfam" id="TIGR02363">
    <property type="entry name" value="dhaK1"/>
    <property type="match status" value="1"/>
</dbReference>
<name>A0A845F250_9BACL</name>
<dbReference type="Gene3D" id="3.30.1180.20">
    <property type="entry name" value="Dihydroxyacetone kinase, domain 2"/>
    <property type="match status" value="1"/>
</dbReference>
<gene>
    <name evidence="2" type="primary">dhaK</name>
    <name evidence="2" type="ORF">GLW07_16085</name>
</gene>
<dbReference type="Pfam" id="PF02733">
    <property type="entry name" value="Dak1"/>
    <property type="match status" value="1"/>
</dbReference>
<dbReference type="GO" id="GO:0005829">
    <property type="term" value="C:cytosol"/>
    <property type="evidence" value="ECO:0007669"/>
    <property type="project" value="TreeGrafter"/>
</dbReference>
<accession>A0A845F250</accession>
<reference evidence="2 3" key="1">
    <citation type="submission" date="2019-11" db="EMBL/GenBank/DDBJ databases">
        <title>Genome sequences of 17 halophilic strains isolated from different environments.</title>
        <authorList>
            <person name="Furrow R.E."/>
        </authorList>
    </citation>
    <scope>NUCLEOTIDE SEQUENCE [LARGE SCALE GENOMIC DNA]</scope>
    <source>
        <strain evidence="2 3">22506_14_FS</strain>
    </source>
</reference>
<dbReference type="SUPFAM" id="SSF82549">
    <property type="entry name" value="DAK1/DegV-like"/>
    <property type="match status" value="1"/>
</dbReference>
<keyword evidence="2" id="KW-0808">Transferase</keyword>
<dbReference type="GO" id="GO:0004371">
    <property type="term" value="F:glycerone kinase activity"/>
    <property type="evidence" value="ECO:0007669"/>
    <property type="project" value="InterPro"/>
</dbReference>
<dbReference type="EMBL" id="WMEY01000005">
    <property type="protein sequence ID" value="MYL64879.1"/>
    <property type="molecule type" value="Genomic_DNA"/>
</dbReference>
<protein>
    <submittedName>
        <fullName evidence="2">Dihydroxyacetone kinase subunit DhaK</fullName>
        <ecNumber evidence="2">2.7.1.121</ecNumber>
    </submittedName>
</protein>
<dbReference type="GO" id="GO:0019563">
    <property type="term" value="P:glycerol catabolic process"/>
    <property type="evidence" value="ECO:0007669"/>
    <property type="project" value="TreeGrafter"/>
</dbReference>
<dbReference type="FunFam" id="3.40.50.10440:FF:000001">
    <property type="entry name" value="Dihydroxyacetone kinase, DhaK subunit"/>
    <property type="match status" value="1"/>
</dbReference>
<dbReference type="AlphaFoldDB" id="A0A845F250"/>
<keyword evidence="2" id="KW-0418">Kinase</keyword>
<feature type="domain" description="DhaK" evidence="1">
    <location>
        <begin position="7"/>
        <end position="328"/>
    </location>
</feature>
<dbReference type="Proteomes" id="UP000447833">
    <property type="component" value="Unassembled WGS sequence"/>
</dbReference>
<proteinExistence type="predicted"/>
<evidence type="ECO:0000313" key="3">
    <source>
        <dbReference type="Proteomes" id="UP000447833"/>
    </source>
</evidence>
<evidence type="ECO:0000313" key="2">
    <source>
        <dbReference type="EMBL" id="MYL64879.1"/>
    </source>
</evidence>
<dbReference type="RefSeq" id="WP_160920283.1">
    <property type="nucleotide sequence ID" value="NZ_WMEY01000005.1"/>
</dbReference>
<dbReference type="PANTHER" id="PTHR28629">
    <property type="entry name" value="TRIOKINASE/FMN CYCLASE"/>
    <property type="match status" value="1"/>
</dbReference>